<evidence type="ECO:0000259" key="1">
    <source>
        <dbReference type="Pfam" id="PF02625"/>
    </source>
</evidence>
<dbReference type="PANTHER" id="PTHR30388:SF4">
    <property type="entry name" value="MOLYBDENUM COFACTOR INSERTION CHAPERONE PAOD"/>
    <property type="match status" value="1"/>
</dbReference>
<dbReference type="AlphaFoldDB" id="A0AA48LZU8"/>
<accession>A0AA48LZU8</accession>
<feature type="domain" description="XdhC- CoxI" evidence="1">
    <location>
        <begin position="15"/>
        <end position="82"/>
    </location>
</feature>
<reference evidence="3" key="1">
    <citation type="submission" date="2023-07" db="EMBL/GenBank/DDBJ databases">
        <authorList>
            <person name="Pelsma A.J. K."/>
        </authorList>
    </citation>
    <scope>NUCLEOTIDE SEQUENCE</scope>
</reference>
<dbReference type="InterPro" id="IPR003777">
    <property type="entry name" value="XdhC_CoxI"/>
</dbReference>
<organism evidence="3">
    <name type="scientific">freshwater sediment metagenome</name>
    <dbReference type="NCBI Taxonomy" id="556182"/>
    <lineage>
        <taxon>unclassified sequences</taxon>
        <taxon>metagenomes</taxon>
        <taxon>ecological metagenomes</taxon>
    </lineage>
</organism>
<protein>
    <recommendedName>
        <fullName evidence="4">Xanthine dehydrogenase accessory factor</fullName>
    </recommendedName>
</protein>
<gene>
    <name evidence="3" type="ORF">AMST5_00144</name>
</gene>
<evidence type="ECO:0000313" key="3">
    <source>
        <dbReference type="EMBL" id="CAJ0849570.1"/>
    </source>
</evidence>
<sequence length="351" mass="37765">MVLTDLDVLLKAEQWKRDGRRLALATVVETWGSAPCPAGSHLVVDSEGNFHGSVSGGCVEGEVIAESEEVIASGNPKLLKFGVKTETAWRAGLACGGHVTVYLEPLVESDGAKRLSNLSVVNAERGLRRPVVLVSDIETGEQRVVRESDFSMDELADEIASLVAHRRSGLVDWRGRPQFLNVMTPTVMLVIVGAGRISQALAGLASFAGLDIAVVDPRAAFATAERFPGKQIIVDWPDAAFPRLGLDRHMAVACLTHDRKVDDIALELALKAQCAYVGALGSRKSHAARLHRLRARGLCADMLSRIRAPIGLDIGASDAMEIAVSILGEIFLETRRKPLRETQRAGVTELA</sequence>
<name>A0AA48LZU8_9ZZZZ</name>
<proteinExistence type="predicted"/>
<evidence type="ECO:0008006" key="4">
    <source>
        <dbReference type="Google" id="ProtNLM"/>
    </source>
</evidence>
<feature type="domain" description="XdhC Rossmann" evidence="2">
    <location>
        <begin position="189"/>
        <end position="330"/>
    </location>
</feature>
<dbReference type="EMBL" id="OY288114">
    <property type="protein sequence ID" value="CAJ0849570.1"/>
    <property type="molecule type" value="Genomic_DNA"/>
</dbReference>
<dbReference type="Pfam" id="PF02625">
    <property type="entry name" value="XdhC_CoxI"/>
    <property type="match status" value="1"/>
</dbReference>
<dbReference type="InterPro" id="IPR052698">
    <property type="entry name" value="MoCofactor_Util/Proc"/>
</dbReference>
<dbReference type="InterPro" id="IPR027051">
    <property type="entry name" value="XdhC_Rossmann_dom"/>
</dbReference>
<dbReference type="Pfam" id="PF13478">
    <property type="entry name" value="XdhC_C"/>
    <property type="match status" value="1"/>
</dbReference>
<dbReference type="Gene3D" id="3.40.50.720">
    <property type="entry name" value="NAD(P)-binding Rossmann-like Domain"/>
    <property type="match status" value="1"/>
</dbReference>
<dbReference type="PANTHER" id="PTHR30388">
    <property type="entry name" value="ALDEHYDE OXIDOREDUCTASE MOLYBDENUM COFACTOR ASSEMBLY PROTEIN"/>
    <property type="match status" value="1"/>
</dbReference>
<evidence type="ECO:0000259" key="2">
    <source>
        <dbReference type="Pfam" id="PF13478"/>
    </source>
</evidence>